<dbReference type="InterPro" id="IPR052605">
    <property type="entry name" value="Fungal_trans_regulator"/>
</dbReference>
<dbReference type="Gene3D" id="2.60.40.1390">
    <property type="entry name" value="NDT80 DNA-binding domain"/>
    <property type="match status" value="1"/>
</dbReference>
<name>A0A3D8Q913_9HELO</name>
<evidence type="ECO:0000313" key="6">
    <source>
        <dbReference type="Proteomes" id="UP000256645"/>
    </source>
</evidence>
<gene>
    <name evidence="5" type="ORF">BP6252_13529</name>
</gene>
<comment type="caution">
    <text evidence="5">The sequence shown here is derived from an EMBL/GenBank/DDBJ whole genome shotgun (WGS) entry which is preliminary data.</text>
</comment>
<dbReference type="GO" id="GO:0003677">
    <property type="term" value="F:DNA binding"/>
    <property type="evidence" value="ECO:0007669"/>
    <property type="project" value="UniProtKB-KW"/>
</dbReference>
<dbReference type="PANTHER" id="PTHR35144:SF2">
    <property type="entry name" value="MEIOSIS-SPECIFIC TRANSCRIPTION FACTOR NDT80"/>
    <property type="match status" value="1"/>
</dbReference>
<dbReference type="EMBL" id="PDLM01000018">
    <property type="protein sequence ID" value="RDW58118.1"/>
    <property type="molecule type" value="Genomic_DNA"/>
</dbReference>
<evidence type="ECO:0000256" key="2">
    <source>
        <dbReference type="PROSITE-ProRule" id="PRU00850"/>
    </source>
</evidence>
<dbReference type="SUPFAM" id="SSF49417">
    <property type="entry name" value="p53-like transcription factors"/>
    <property type="match status" value="1"/>
</dbReference>
<dbReference type="PANTHER" id="PTHR35144">
    <property type="entry name" value="MEIOSIS-SPECIFIC TRANSCRIPTION FACTOR NDT80"/>
    <property type="match status" value="1"/>
</dbReference>
<dbReference type="GO" id="GO:0051321">
    <property type="term" value="P:meiotic cell cycle"/>
    <property type="evidence" value="ECO:0007669"/>
    <property type="project" value="TreeGrafter"/>
</dbReference>
<evidence type="ECO:0000256" key="1">
    <source>
        <dbReference type="ARBA" id="ARBA00023125"/>
    </source>
</evidence>
<evidence type="ECO:0000259" key="4">
    <source>
        <dbReference type="PROSITE" id="PS51517"/>
    </source>
</evidence>
<dbReference type="GO" id="GO:0045944">
    <property type="term" value="P:positive regulation of transcription by RNA polymerase II"/>
    <property type="evidence" value="ECO:0007669"/>
    <property type="project" value="TreeGrafter"/>
</dbReference>
<evidence type="ECO:0000256" key="3">
    <source>
        <dbReference type="SAM" id="MobiDB-lite"/>
    </source>
</evidence>
<feature type="region of interest" description="Disordered" evidence="3">
    <location>
        <begin position="495"/>
        <end position="534"/>
    </location>
</feature>
<dbReference type="STRING" id="1849047.A0A3D8Q913"/>
<dbReference type="InterPro" id="IPR024061">
    <property type="entry name" value="NDT80_DNA-bd_dom"/>
</dbReference>
<reference evidence="5 6" key="1">
    <citation type="journal article" date="2018" name="IMA Fungus">
        <title>IMA Genome-F 9: Draft genome sequence of Annulohypoxylon stygium, Aspergillus mulundensis, Berkeleyomyces basicola (syn. Thielaviopsis basicola), Ceratocystis smalleyi, two Cercospora beticola strains, Coleophoma cylindrospora, Fusarium fracticaudum, Phialophora cf. hyalina, and Morchella septimelata.</title>
        <authorList>
            <person name="Wingfield B.D."/>
            <person name="Bills G.F."/>
            <person name="Dong Y."/>
            <person name="Huang W."/>
            <person name="Nel W.J."/>
            <person name="Swalarsk-Parry B.S."/>
            <person name="Vaghefi N."/>
            <person name="Wilken P.M."/>
            <person name="An Z."/>
            <person name="de Beer Z.W."/>
            <person name="De Vos L."/>
            <person name="Chen L."/>
            <person name="Duong T.A."/>
            <person name="Gao Y."/>
            <person name="Hammerbacher A."/>
            <person name="Kikkert J.R."/>
            <person name="Li Y."/>
            <person name="Li H."/>
            <person name="Li K."/>
            <person name="Li Q."/>
            <person name="Liu X."/>
            <person name="Ma X."/>
            <person name="Naidoo K."/>
            <person name="Pethybridge S.J."/>
            <person name="Sun J."/>
            <person name="Steenkamp E.T."/>
            <person name="van der Nest M.A."/>
            <person name="van Wyk S."/>
            <person name="Wingfield M.J."/>
            <person name="Xiong C."/>
            <person name="Yue Q."/>
            <person name="Zhang X."/>
        </authorList>
    </citation>
    <scope>NUCLEOTIDE SEQUENCE [LARGE SCALE GENOMIC DNA]</scope>
    <source>
        <strain evidence="5 6">BP6252</strain>
    </source>
</reference>
<dbReference type="GO" id="GO:0000228">
    <property type="term" value="C:nuclear chromosome"/>
    <property type="evidence" value="ECO:0007669"/>
    <property type="project" value="TreeGrafter"/>
</dbReference>
<proteinExistence type="predicted"/>
<dbReference type="InterPro" id="IPR008967">
    <property type="entry name" value="p53-like_TF_DNA-bd_sf"/>
</dbReference>
<sequence length="666" mass="72504">MLLVLLPLAFTQNPFMGSQSGNLSDLSAYSGNTTIVPEAESDSNLRHDYLHGPSLNQDMGLRYLAIPTTDDMRLVPLALLFRRSTAPCLPFYFRTVSTVGERQAQSLPLAVWEPEAEGIATKSTCVMLLFRFTPDTDTNSPVYSVDCTTQQPLALNYSPYTNIYHQGASNGSTTYPNGSASLYSPATSLYSMPDIKPRLSSFSASSPGMSRSPALPHLGSPIATRDLYTSATPNYRRGSDLLLSRSPALGSVRGAPLSPAESRSGFTSPASMDSTLHISGEGSPPLRPTHVMHQFQTVDGQVIRPEIYGKIDKGFFMADNDWTCYRRNYFALQCSYTLLPNIPNGPLHLIQSGGHSPNILGFAMSISAVVDGQHGKVIELVQHTPKRDKGPQLKPERIPIAPKQPQLGLFGDGALGNSSRSLFDQSFGPNPGQTATEATFERIQFKNATANNGKRRAAQQYYHLVIELFADLGSHHSSHDRWVKVATRMSAPMVVRGRSPGHYQSERRESNASIGPGGSGAGGSGTFSPGGSLRVGNLGTVSSSMLTSPSYGSNYDPRSHHYSRPPNLRIPSEPTLSAEDSRSFGEPDGFLYYPSTIYEGHEPRYHLPRVSEEPRIKSEFSQDNGYSLPSLTGGNDGLPRHCGRWEGVQSSSTYFPTTTLQHEMSI</sequence>
<dbReference type="AlphaFoldDB" id="A0A3D8Q913"/>
<dbReference type="Proteomes" id="UP000256645">
    <property type="component" value="Unassembled WGS sequence"/>
</dbReference>
<organism evidence="5 6">
    <name type="scientific">Coleophoma cylindrospora</name>
    <dbReference type="NCBI Taxonomy" id="1849047"/>
    <lineage>
        <taxon>Eukaryota</taxon>
        <taxon>Fungi</taxon>
        <taxon>Dikarya</taxon>
        <taxon>Ascomycota</taxon>
        <taxon>Pezizomycotina</taxon>
        <taxon>Leotiomycetes</taxon>
        <taxon>Helotiales</taxon>
        <taxon>Dermateaceae</taxon>
        <taxon>Coleophoma</taxon>
    </lineage>
</organism>
<protein>
    <submittedName>
        <fullName evidence="5">Putative ndt80 like dna-binding family protein</fullName>
    </submittedName>
</protein>
<keyword evidence="1 2" id="KW-0238">DNA-binding</keyword>
<dbReference type="PROSITE" id="PS51517">
    <property type="entry name" value="NDT80"/>
    <property type="match status" value="1"/>
</dbReference>
<feature type="region of interest" description="Disordered" evidence="3">
    <location>
        <begin position="546"/>
        <end position="582"/>
    </location>
</feature>
<dbReference type="OrthoDB" id="2288358at2759"/>
<keyword evidence="6" id="KW-1185">Reference proteome</keyword>
<feature type="domain" description="NDT80" evidence="4">
    <location>
        <begin position="243"/>
        <end position="507"/>
    </location>
</feature>
<accession>A0A3D8Q913</accession>
<feature type="compositionally biased region" description="Gly residues" evidence="3">
    <location>
        <begin position="515"/>
        <end position="525"/>
    </location>
</feature>
<feature type="DNA-binding region" description="NDT80" evidence="2">
    <location>
        <begin position="243"/>
        <end position="507"/>
    </location>
</feature>
<dbReference type="Pfam" id="PF05224">
    <property type="entry name" value="NDT80_PhoG"/>
    <property type="match status" value="1"/>
</dbReference>
<dbReference type="InterPro" id="IPR037141">
    <property type="entry name" value="NDT80_DNA-bd_dom_sf"/>
</dbReference>
<dbReference type="GO" id="GO:0003700">
    <property type="term" value="F:DNA-binding transcription factor activity"/>
    <property type="evidence" value="ECO:0007669"/>
    <property type="project" value="UniProtKB-UniRule"/>
</dbReference>
<evidence type="ECO:0000313" key="5">
    <source>
        <dbReference type="EMBL" id="RDW58118.1"/>
    </source>
</evidence>
<feature type="region of interest" description="Disordered" evidence="3">
    <location>
        <begin position="251"/>
        <end position="272"/>
    </location>
</feature>